<keyword evidence="4 13" id="KW-0812">Transmembrane</keyword>
<accession>A0A9D7HUF4</accession>
<comment type="similarity">
    <text evidence="8">Belongs to the PpiD chaperone family.</text>
</comment>
<dbReference type="Gene3D" id="1.10.4030.10">
    <property type="entry name" value="Porin chaperone SurA, peptide-binding domain"/>
    <property type="match status" value="1"/>
</dbReference>
<evidence type="ECO:0000256" key="8">
    <source>
        <dbReference type="ARBA" id="ARBA00038408"/>
    </source>
</evidence>
<dbReference type="AlphaFoldDB" id="A0A9D7HUF4"/>
<dbReference type="PROSITE" id="PS50198">
    <property type="entry name" value="PPIC_PPIASE_2"/>
    <property type="match status" value="1"/>
</dbReference>
<evidence type="ECO:0000256" key="1">
    <source>
        <dbReference type="ARBA" id="ARBA00004382"/>
    </source>
</evidence>
<comment type="caution">
    <text evidence="15">The sequence shown here is derived from an EMBL/GenBank/DDBJ whole genome shotgun (WGS) entry which is preliminary data.</text>
</comment>
<dbReference type="SUPFAM" id="SSF109998">
    <property type="entry name" value="Triger factor/SurA peptide-binding domain-like"/>
    <property type="match status" value="1"/>
</dbReference>
<dbReference type="GO" id="GO:0003755">
    <property type="term" value="F:peptidyl-prolyl cis-trans isomerase activity"/>
    <property type="evidence" value="ECO:0007669"/>
    <property type="project" value="UniProtKB-KW"/>
</dbReference>
<evidence type="ECO:0000313" key="16">
    <source>
        <dbReference type="Proteomes" id="UP000807785"/>
    </source>
</evidence>
<evidence type="ECO:0000256" key="3">
    <source>
        <dbReference type="ARBA" id="ARBA00022519"/>
    </source>
</evidence>
<keyword evidence="11" id="KW-0697">Rotamase</keyword>
<keyword evidence="7" id="KW-0143">Chaperone</keyword>
<sequence>MFDSVRNNKLVVQVILGLITLTFAFFGIEAYMRSPGTTQEVAKVGKSRISLGDFQQAMRAQEERMREALGGQFDPKMLDTPEARRAVLDSLIGQRTLGLEAASARLGVSDEQLRDFIASAPALQESGQFSQAKYDAVVRSRGMSREGFEYTLRQDLVQQQLTGAIIESGYASRALAERWVALQSEEREFAEVQFKPEQYLTQVKLEADAIQKFYDANKPQFDTPEQVKVEYVIFDVAAMLPLVTIDDAELDKRYKEEVVSKQEALAQAKRKAESVLAEVRKTSQFGELAKKYSDDPGSAKNGGDLDFFGRGAMVKPFEDAVFAMKEGEVRGPVESSFGFHIIKLTGIRSDKDGEQRRASHILIAKPQGEMGNLPTRDEFVQKARRQAAEKKYAEAAEQFSNLVYEQSDSLKPAMDKFKLVAQTTDWISKTGQGAGKLSNPKLLAALFGDDAIKNKRNTEAVEIAPSTLVSARVLEHKPAALRPLDEVRGDIEKRLTREEAGKLATQDASAKLEKLKKGEAVDTAWGQARKITRSGAPGMTPEALRALFKVPADKLPAYAMSESPATGATIFKISGVNKPQVKPDDPRLKSAQTQLAQLAAGEELNAYLAALRARYKVQINMAALESRQP</sequence>
<keyword evidence="2" id="KW-1003">Cell membrane</keyword>
<protein>
    <recommendedName>
        <fullName evidence="9">Periplasmic chaperone PpiD</fullName>
    </recommendedName>
    <alternativeName>
        <fullName evidence="10">Periplasmic folding chaperone</fullName>
    </alternativeName>
</protein>
<keyword evidence="12" id="KW-0175">Coiled coil</keyword>
<keyword evidence="5 13" id="KW-1133">Transmembrane helix</keyword>
<evidence type="ECO:0000256" key="10">
    <source>
        <dbReference type="ARBA" id="ARBA00042775"/>
    </source>
</evidence>
<reference evidence="15" key="1">
    <citation type="submission" date="2020-10" db="EMBL/GenBank/DDBJ databases">
        <title>Connecting structure to function with the recovery of over 1000 high-quality activated sludge metagenome-assembled genomes encoding full-length rRNA genes using long-read sequencing.</title>
        <authorList>
            <person name="Singleton C.M."/>
            <person name="Petriglieri F."/>
            <person name="Kristensen J.M."/>
            <person name="Kirkegaard R.H."/>
            <person name="Michaelsen T.Y."/>
            <person name="Andersen M.H."/>
            <person name="Karst S.M."/>
            <person name="Dueholm M.S."/>
            <person name="Nielsen P.H."/>
            <person name="Albertsen M."/>
        </authorList>
    </citation>
    <scope>NUCLEOTIDE SEQUENCE</scope>
    <source>
        <strain evidence="15">Bjer_18-Q3-R1-45_BAT3C.347</strain>
    </source>
</reference>
<evidence type="ECO:0000313" key="15">
    <source>
        <dbReference type="EMBL" id="MBK6973630.1"/>
    </source>
</evidence>
<dbReference type="GO" id="GO:0005886">
    <property type="term" value="C:plasma membrane"/>
    <property type="evidence" value="ECO:0007669"/>
    <property type="project" value="UniProtKB-SubCell"/>
</dbReference>
<dbReference type="EMBL" id="JADJEV010000003">
    <property type="protein sequence ID" value="MBK6973630.1"/>
    <property type="molecule type" value="Genomic_DNA"/>
</dbReference>
<proteinExistence type="inferred from homology"/>
<keyword evidence="3" id="KW-0997">Cell inner membrane</keyword>
<feature type="coiled-coil region" evidence="12">
    <location>
        <begin position="251"/>
        <end position="278"/>
    </location>
</feature>
<keyword evidence="6 13" id="KW-0472">Membrane</keyword>
<feature type="domain" description="PpiC" evidence="14">
    <location>
        <begin position="224"/>
        <end position="346"/>
    </location>
</feature>
<gene>
    <name evidence="15" type="ORF">IPH26_12030</name>
</gene>
<evidence type="ECO:0000256" key="4">
    <source>
        <dbReference type="ARBA" id="ARBA00022692"/>
    </source>
</evidence>
<dbReference type="PANTHER" id="PTHR47529:SF1">
    <property type="entry name" value="PERIPLASMIC CHAPERONE PPID"/>
    <property type="match status" value="1"/>
</dbReference>
<evidence type="ECO:0000256" key="2">
    <source>
        <dbReference type="ARBA" id="ARBA00022475"/>
    </source>
</evidence>
<dbReference type="InterPro" id="IPR052029">
    <property type="entry name" value="PpiD_chaperone"/>
</dbReference>
<dbReference type="Proteomes" id="UP000807785">
    <property type="component" value="Unassembled WGS sequence"/>
</dbReference>
<dbReference type="PANTHER" id="PTHR47529">
    <property type="entry name" value="PEPTIDYL-PROLYL CIS-TRANS ISOMERASE D"/>
    <property type="match status" value="1"/>
</dbReference>
<name>A0A9D7HUF4_9PROT</name>
<organism evidence="15 16">
    <name type="scientific">Candidatus Methylophosphatis roskildensis</name>
    <dbReference type="NCBI Taxonomy" id="2899263"/>
    <lineage>
        <taxon>Bacteria</taxon>
        <taxon>Pseudomonadati</taxon>
        <taxon>Pseudomonadota</taxon>
        <taxon>Betaproteobacteria</taxon>
        <taxon>Nitrosomonadales</taxon>
        <taxon>Sterolibacteriaceae</taxon>
        <taxon>Candidatus Methylophosphatis</taxon>
    </lineage>
</organism>
<dbReference type="SUPFAM" id="SSF54534">
    <property type="entry name" value="FKBP-like"/>
    <property type="match status" value="1"/>
</dbReference>
<evidence type="ECO:0000256" key="11">
    <source>
        <dbReference type="PROSITE-ProRule" id="PRU00278"/>
    </source>
</evidence>
<evidence type="ECO:0000256" key="9">
    <source>
        <dbReference type="ARBA" id="ARBA00040743"/>
    </source>
</evidence>
<evidence type="ECO:0000256" key="6">
    <source>
        <dbReference type="ARBA" id="ARBA00023136"/>
    </source>
</evidence>
<evidence type="ECO:0000259" key="14">
    <source>
        <dbReference type="PROSITE" id="PS50198"/>
    </source>
</evidence>
<dbReference type="Pfam" id="PF13616">
    <property type="entry name" value="Rotamase_3"/>
    <property type="match status" value="1"/>
</dbReference>
<dbReference type="Pfam" id="PF13624">
    <property type="entry name" value="SurA_N_3"/>
    <property type="match status" value="1"/>
</dbReference>
<evidence type="ECO:0000256" key="7">
    <source>
        <dbReference type="ARBA" id="ARBA00023186"/>
    </source>
</evidence>
<dbReference type="InterPro" id="IPR000297">
    <property type="entry name" value="PPIase_PpiC"/>
</dbReference>
<dbReference type="InterPro" id="IPR027304">
    <property type="entry name" value="Trigger_fact/SurA_dom_sf"/>
</dbReference>
<comment type="subcellular location">
    <subcellularLocation>
        <location evidence="1">Cell inner membrane</location>
        <topology evidence="1">Single-pass type II membrane protein</topology>
        <orientation evidence="1">Periplasmic side</orientation>
    </subcellularLocation>
</comment>
<feature type="transmembrane region" description="Helical" evidence="13">
    <location>
        <begin position="12"/>
        <end position="32"/>
    </location>
</feature>
<evidence type="ECO:0000256" key="12">
    <source>
        <dbReference type="SAM" id="Coils"/>
    </source>
</evidence>
<dbReference type="InterPro" id="IPR046357">
    <property type="entry name" value="PPIase_dom_sf"/>
</dbReference>
<keyword evidence="11" id="KW-0413">Isomerase</keyword>
<evidence type="ECO:0000256" key="5">
    <source>
        <dbReference type="ARBA" id="ARBA00022989"/>
    </source>
</evidence>
<dbReference type="Gene3D" id="3.10.50.40">
    <property type="match status" value="1"/>
</dbReference>
<evidence type="ECO:0000256" key="13">
    <source>
        <dbReference type="SAM" id="Phobius"/>
    </source>
</evidence>